<dbReference type="Gene3D" id="3.40.47.10">
    <property type="match status" value="1"/>
</dbReference>
<feature type="domain" description="Thiolase N-terminal" evidence="2">
    <location>
        <begin position="5"/>
        <end position="224"/>
    </location>
</feature>
<dbReference type="InterPro" id="IPR002155">
    <property type="entry name" value="Thiolase"/>
</dbReference>
<proteinExistence type="predicted"/>
<dbReference type="PATRIC" id="fig|43687.5.peg.397"/>
<dbReference type="GO" id="GO:0008299">
    <property type="term" value="P:isoprenoid biosynthetic process"/>
    <property type="evidence" value="ECO:0007669"/>
    <property type="project" value="UniProtKB-KW"/>
</dbReference>
<dbReference type="InterPro" id="IPR055140">
    <property type="entry name" value="Thiolase_C_2"/>
</dbReference>
<dbReference type="Pfam" id="PF00108">
    <property type="entry name" value="Thiolase_N"/>
    <property type="match status" value="1"/>
</dbReference>
<evidence type="ECO:0000313" key="15">
    <source>
        <dbReference type="Proteomes" id="UP000068832"/>
    </source>
</evidence>
<evidence type="ECO:0000313" key="9">
    <source>
        <dbReference type="EMBL" id="AKV82518.1"/>
    </source>
</evidence>
<evidence type="ECO:0000313" key="10">
    <source>
        <dbReference type="Proteomes" id="UP000029084"/>
    </source>
</evidence>
<keyword evidence="4" id="KW-0012">Acyltransferase</keyword>
<dbReference type="EC" id="2.3.1.176" evidence="4"/>
<dbReference type="OMA" id="DGGCIAN"/>
<dbReference type="EMBL" id="CP012175">
    <property type="protein sequence ID" value="AKV80272.1"/>
    <property type="molecule type" value="Genomic_DNA"/>
</dbReference>
<dbReference type="OrthoDB" id="167534at2157"/>
<dbReference type="Proteomes" id="UP000062475">
    <property type="component" value="Chromosome"/>
</dbReference>
<evidence type="ECO:0000313" key="14">
    <source>
        <dbReference type="Proteomes" id="UP000062475"/>
    </source>
</evidence>
<dbReference type="Proteomes" id="UP000056255">
    <property type="component" value="Chromosome"/>
</dbReference>
<dbReference type="EMBL" id="CP012172">
    <property type="protein sequence ID" value="AKV73538.1"/>
    <property type="molecule type" value="Genomic_DNA"/>
</dbReference>
<dbReference type="InterPro" id="IPR020616">
    <property type="entry name" value="Thiolase_N"/>
</dbReference>
<dbReference type="Proteomes" id="UP000061362">
    <property type="component" value="Chromosome"/>
</dbReference>
<evidence type="ECO:0000313" key="8">
    <source>
        <dbReference type="EMBL" id="AKV80272.1"/>
    </source>
</evidence>
<feature type="domain" description="Thiolase C-terminal" evidence="3">
    <location>
        <begin position="241"/>
        <end position="387"/>
    </location>
</feature>
<dbReference type="Proteomes" id="UP000029084">
    <property type="component" value="Chromosome"/>
</dbReference>
<dbReference type="Proteomes" id="UP000068832">
    <property type="component" value="Chromosome"/>
</dbReference>
<dbReference type="NCBIfam" id="NF009228">
    <property type="entry name" value="PRK12578.1"/>
    <property type="match status" value="1"/>
</dbReference>
<dbReference type="Proteomes" id="UP000062398">
    <property type="component" value="Chromosome"/>
</dbReference>
<dbReference type="InterPro" id="IPR016039">
    <property type="entry name" value="Thiolase-like"/>
</dbReference>
<dbReference type="NCBIfam" id="NF004720">
    <property type="entry name" value="PRK06064.1"/>
    <property type="match status" value="1"/>
</dbReference>
<dbReference type="RefSeq" id="WP_012020351.1">
    <property type="nucleotide sequence ID" value="NZ_CP008822.1"/>
</dbReference>
<evidence type="ECO:0000313" key="13">
    <source>
        <dbReference type="Proteomes" id="UP000062398"/>
    </source>
</evidence>
<name>A0A088E5D8_9CREN</name>
<dbReference type="CDD" id="cd00829">
    <property type="entry name" value="SCP-x_thiolase"/>
    <property type="match status" value="1"/>
</dbReference>
<evidence type="ECO:0000313" key="6">
    <source>
        <dbReference type="EMBL" id="AKV75780.1"/>
    </source>
</evidence>
<evidence type="ECO:0000313" key="12">
    <source>
        <dbReference type="Proteomes" id="UP000061362"/>
    </source>
</evidence>
<dbReference type="EMBL" id="CP012173">
    <property type="protein sequence ID" value="AKV75780.1"/>
    <property type="molecule type" value="Genomic_DNA"/>
</dbReference>
<dbReference type="GeneID" id="91754833"/>
<dbReference type="EMBL" id="CP008822">
    <property type="protein sequence ID" value="AIM26550.1"/>
    <property type="molecule type" value="Genomic_DNA"/>
</dbReference>
<organism evidence="4 10">
    <name type="scientific">Metallosphaera sedula</name>
    <dbReference type="NCBI Taxonomy" id="43687"/>
    <lineage>
        <taxon>Archaea</taxon>
        <taxon>Thermoproteota</taxon>
        <taxon>Thermoprotei</taxon>
        <taxon>Sulfolobales</taxon>
        <taxon>Sulfolobaceae</taxon>
        <taxon>Metallosphaera</taxon>
    </lineage>
</organism>
<sequence>MRRRVGIVGVGMSKFGKRDDVSVRELSWEAIMEALQDAGITQKDVDLVVAGSTAYRGVELYPAPPVSEYSSLTGKTPIRVEAACATGSAAAFTAINSIASGMVDVVLAVGFDKMTEVDTQTSLAIGGRGGNYEWEFHMYGTTFPAYYALYATRHMAVYGTTEEDMALASVKAHKYASMNEKAHLRNRVTVEDVLKSRVISWPIKLLDSSPISDGAAAVIFASEEKIRELNVDTPVWVEGIGYGSDTSSIARRGEWTSLRAARDAANMAYSQSKRSPRDVEYATVHDCFTIAEIMAYEDLGFAERGRGATLLREGQTEKGGKVAVNLFGGLKAKGHPLGATGLSMMYEVTKQLREEAGPVQQQFKNYVALTHNVGGTGHYAYVSILSR</sequence>
<dbReference type="PANTHER" id="PTHR42870:SF6">
    <property type="entry name" value="ACETYL-COA C-ACYLTRANSFERASE"/>
    <property type="match status" value="1"/>
</dbReference>
<evidence type="ECO:0000259" key="2">
    <source>
        <dbReference type="Pfam" id="PF00108"/>
    </source>
</evidence>
<dbReference type="Pfam" id="PF22691">
    <property type="entry name" value="Thiolase_C_1"/>
    <property type="match status" value="1"/>
</dbReference>
<dbReference type="EMBL" id="CP012174">
    <property type="protein sequence ID" value="AKV78027.1"/>
    <property type="molecule type" value="Genomic_DNA"/>
</dbReference>
<evidence type="ECO:0000259" key="3">
    <source>
        <dbReference type="Pfam" id="PF22691"/>
    </source>
</evidence>
<evidence type="ECO:0000313" key="11">
    <source>
        <dbReference type="Proteomes" id="UP000056255"/>
    </source>
</evidence>
<dbReference type="AlphaFoldDB" id="A0A088E5D8"/>
<evidence type="ECO:0000313" key="4">
    <source>
        <dbReference type="EMBL" id="AIM26550.1"/>
    </source>
</evidence>
<gene>
    <name evidence="4" type="ORF">HA72_0386</name>
    <name evidence="5" type="ORF">MsedA_0399</name>
    <name evidence="6" type="ORF">MsedB_0399</name>
    <name evidence="7" type="ORF">MsedC_0398</name>
    <name evidence="8" type="ORF">MsedD_0399</name>
    <name evidence="9" type="ORF">MsedE_0399</name>
</gene>
<dbReference type="EC" id="2.3.1.9" evidence="5"/>
<evidence type="ECO:0000256" key="1">
    <source>
        <dbReference type="ARBA" id="ARBA00023229"/>
    </source>
</evidence>
<evidence type="ECO:0000313" key="5">
    <source>
        <dbReference type="EMBL" id="AKV73538.1"/>
    </source>
</evidence>
<dbReference type="PIRSF" id="PIRSF000429">
    <property type="entry name" value="Ac-CoA_Ac_transf"/>
    <property type="match status" value="1"/>
</dbReference>
<dbReference type="GO" id="GO:0003985">
    <property type="term" value="F:acetyl-CoA C-acetyltransferase activity"/>
    <property type="evidence" value="ECO:0007669"/>
    <property type="project" value="UniProtKB-EC"/>
</dbReference>
<dbReference type="SUPFAM" id="SSF53901">
    <property type="entry name" value="Thiolase-like"/>
    <property type="match status" value="2"/>
</dbReference>
<accession>A0A088E5D8</accession>
<dbReference type="EMBL" id="CP012176">
    <property type="protein sequence ID" value="AKV82518.1"/>
    <property type="molecule type" value="Genomic_DNA"/>
</dbReference>
<protein>
    <submittedName>
        <fullName evidence="5">Acetyl-CoA acetyltransferase</fullName>
        <ecNumber evidence="5">2.3.1.9</ecNumber>
    </submittedName>
    <submittedName>
        <fullName evidence="4">Propanoyl-CoA C-acyltransferase</fullName>
        <ecNumber evidence="4">2.3.1.176</ecNumber>
    </submittedName>
</protein>
<keyword evidence="4" id="KW-0808">Transferase</keyword>
<reference evidence="9 11" key="3">
    <citation type="submission" date="2015-07" db="EMBL/GenBank/DDBJ databases">
        <title>Physiological, transcriptional responses and genome re-sequencing of acid resistant extremely thermoacidophilic Metallosphaera sedula SARC-M1.</title>
        <authorList>
            <person name="Ai C."/>
            <person name="McCarthy S."/>
            <person name="Eckrich V."/>
            <person name="Rudrappa D."/>
            <person name="Qiu G."/>
            <person name="Blum P."/>
        </authorList>
    </citation>
    <scope>NUCLEOTIDE SEQUENCE [LARGE SCALE GENOMIC DNA]</scope>
    <source>
        <strain evidence="9 11">SARC-M1</strain>
    </source>
</reference>
<reference evidence="12 13" key="2">
    <citation type="journal article" date="2015" name="Genome Announc.">
        <title>Complete Genome Sequences of Evolved Arsenate-Resistant Metallosphaera sedula Strains.</title>
        <authorList>
            <person name="Ai C."/>
            <person name="McCarthy S."/>
            <person name="Schackwitz W."/>
            <person name="Martin J."/>
            <person name="Lipzen A."/>
            <person name="Blum P."/>
        </authorList>
    </citation>
    <scope>NUCLEOTIDE SEQUENCE [LARGE SCALE GENOMIC DNA]</scope>
    <source>
        <strain evidence="7 13">ARS120-1</strain>
        <strain evidence="8 12">ARS120-2</strain>
        <strain evidence="5 15">ARS50-1</strain>
        <strain evidence="6 14">ARS50-2</strain>
    </source>
</reference>
<dbReference type="PANTHER" id="PTHR42870">
    <property type="entry name" value="ACETYL-COA C-ACETYLTRANSFERASE"/>
    <property type="match status" value="1"/>
</dbReference>
<reference evidence="4 10" key="1">
    <citation type="journal article" date="2014" name="J. Bacteriol.">
        <title>Role of an Archaeal PitA Transporter in the Copper and Arsenic Resistance of Metallosphaera sedula, an Extreme Thermoacidophile.</title>
        <authorList>
            <person name="McCarthy S."/>
            <person name="Ai C."/>
            <person name="Wheaton G."/>
            <person name="Tevatia R."/>
            <person name="Eckrich V."/>
            <person name="Kelly R."/>
            <person name="Blum P."/>
        </authorList>
    </citation>
    <scope>NUCLEOTIDE SEQUENCE [LARGE SCALE GENOMIC DNA]</scope>
    <source>
        <strain evidence="4 10">CuR1</strain>
    </source>
</reference>
<keyword evidence="1" id="KW-0414">Isoprene biosynthesis</keyword>
<evidence type="ECO:0000313" key="7">
    <source>
        <dbReference type="EMBL" id="AKV78027.1"/>
    </source>
</evidence>